<keyword evidence="1" id="KW-0472">Membrane</keyword>
<dbReference type="GO" id="GO:0000155">
    <property type="term" value="F:phosphorelay sensor kinase activity"/>
    <property type="evidence" value="ECO:0007669"/>
    <property type="project" value="InterPro"/>
</dbReference>
<dbReference type="CDD" id="cd00082">
    <property type="entry name" value="HisKA"/>
    <property type="match status" value="1"/>
</dbReference>
<dbReference type="InterPro" id="IPR036097">
    <property type="entry name" value="HisK_dim/P_sf"/>
</dbReference>
<gene>
    <name evidence="3" type="ORF">S01H4_42796</name>
</gene>
<dbReference type="Pfam" id="PF13426">
    <property type="entry name" value="PAS_9"/>
    <property type="match status" value="1"/>
</dbReference>
<keyword evidence="1" id="KW-1133">Transmembrane helix</keyword>
<feature type="domain" description="PAS" evidence="2">
    <location>
        <begin position="133"/>
        <end position="236"/>
    </location>
</feature>
<dbReference type="InterPro" id="IPR035965">
    <property type="entry name" value="PAS-like_dom_sf"/>
</dbReference>
<dbReference type="CDD" id="cd00130">
    <property type="entry name" value="PAS"/>
    <property type="match status" value="1"/>
</dbReference>
<dbReference type="InterPro" id="IPR003661">
    <property type="entry name" value="HisK_dim/P_dom"/>
</dbReference>
<accession>X1CBP3</accession>
<evidence type="ECO:0000259" key="2">
    <source>
        <dbReference type="Pfam" id="PF13426"/>
    </source>
</evidence>
<proteinExistence type="predicted"/>
<name>X1CBP3_9ZZZZ</name>
<dbReference type="EMBL" id="BART01023538">
    <property type="protein sequence ID" value="GAG93728.1"/>
    <property type="molecule type" value="Genomic_DNA"/>
</dbReference>
<dbReference type="Gene3D" id="3.30.450.20">
    <property type="entry name" value="PAS domain"/>
    <property type="match status" value="1"/>
</dbReference>
<sequence length="286" mass="33388">LLKFITGIMNRNKSKDIGVDKALNNINLKRETEILLKKLKLALVFSIFIILLIYTLIDVYLLHGGDLSKTIFTLNFHEFCTYLIILIFFVFIYLFGYVIVKKQVILDRTIKECEERYSRLITGAYDLFSGIQDGIVVLDNDFNIIHVNPTIEKWYSHKKQIIGKKCYELYENREKICVNCPNLSLIEDGLIKSKIHAKYDKNNNENSWLKIFSFPLFNQDTSSIVGIINYCKNITEKIKAEQIILEENKKLQELNQFRKNLITRVSHELKTPLNSIQSTTQHLLSN</sequence>
<dbReference type="SUPFAM" id="SSF55785">
    <property type="entry name" value="PYP-like sensor domain (PAS domain)"/>
    <property type="match status" value="1"/>
</dbReference>
<feature type="transmembrane region" description="Helical" evidence="1">
    <location>
        <begin position="39"/>
        <end position="62"/>
    </location>
</feature>
<protein>
    <recommendedName>
        <fullName evidence="2">PAS domain-containing protein</fullName>
    </recommendedName>
</protein>
<organism evidence="3">
    <name type="scientific">marine sediment metagenome</name>
    <dbReference type="NCBI Taxonomy" id="412755"/>
    <lineage>
        <taxon>unclassified sequences</taxon>
        <taxon>metagenomes</taxon>
        <taxon>ecological metagenomes</taxon>
    </lineage>
</organism>
<evidence type="ECO:0000313" key="3">
    <source>
        <dbReference type="EMBL" id="GAG93728.1"/>
    </source>
</evidence>
<keyword evidence="1" id="KW-0812">Transmembrane</keyword>
<dbReference type="AlphaFoldDB" id="X1CBP3"/>
<feature type="non-terminal residue" evidence="3">
    <location>
        <position position="1"/>
    </location>
</feature>
<feature type="non-terminal residue" evidence="3">
    <location>
        <position position="286"/>
    </location>
</feature>
<dbReference type="InterPro" id="IPR000014">
    <property type="entry name" value="PAS"/>
</dbReference>
<reference evidence="3" key="1">
    <citation type="journal article" date="2014" name="Front. Microbiol.">
        <title>High frequency of phylogenetically diverse reductive dehalogenase-homologous genes in deep subseafloor sedimentary metagenomes.</title>
        <authorList>
            <person name="Kawai M."/>
            <person name="Futagami T."/>
            <person name="Toyoda A."/>
            <person name="Takaki Y."/>
            <person name="Nishi S."/>
            <person name="Hori S."/>
            <person name="Arai W."/>
            <person name="Tsubouchi T."/>
            <person name="Morono Y."/>
            <person name="Uchiyama I."/>
            <person name="Ito T."/>
            <person name="Fujiyama A."/>
            <person name="Inagaki F."/>
            <person name="Takami H."/>
        </authorList>
    </citation>
    <scope>NUCLEOTIDE SEQUENCE</scope>
    <source>
        <strain evidence="3">Expedition CK06-06</strain>
    </source>
</reference>
<comment type="caution">
    <text evidence="3">The sequence shown here is derived from an EMBL/GenBank/DDBJ whole genome shotgun (WGS) entry which is preliminary data.</text>
</comment>
<dbReference type="SUPFAM" id="SSF47384">
    <property type="entry name" value="Homodimeric domain of signal transducing histidine kinase"/>
    <property type="match status" value="1"/>
</dbReference>
<evidence type="ECO:0000256" key="1">
    <source>
        <dbReference type="SAM" id="Phobius"/>
    </source>
</evidence>
<dbReference type="Gene3D" id="1.10.287.130">
    <property type="match status" value="1"/>
</dbReference>
<feature type="transmembrane region" description="Helical" evidence="1">
    <location>
        <begin position="82"/>
        <end position="100"/>
    </location>
</feature>